<dbReference type="AlphaFoldDB" id="A0A2G4YQZ1"/>
<evidence type="ECO:0000256" key="1">
    <source>
        <dbReference type="SAM" id="Phobius"/>
    </source>
</evidence>
<name>A0A2G4YQZ1_9PROT</name>
<keyword evidence="1" id="KW-1133">Transmembrane helix</keyword>
<feature type="transmembrane region" description="Helical" evidence="1">
    <location>
        <begin position="51"/>
        <end position="70"/>
    </location>
</feature>
<evidence type="ECO:0000313" key="2">
    <source>
        <dbReference type="EMBL" id="PHZ84690.1"/>
    </source>
</evidence>
<gene>
    <name evidence="2" type="ORF">CRD36_10400</name>
</gene>
<dbReference type="OrthoDB" id="7580826at2"/>
<dbReference type="InParanoid" id="A0A2G4YQZ1"/>
<proteinExistence type="predicted"/>
<reference evidence="2 3" key="1">
    <citation type="submission" date="2017-10" db="EMBL/GenBank/DDBJ databases">
        <title>Frigbacter circumglobatus gen. nov. sp. nov., isolated from sediment cultured in situ.</title>
        <authorList>
            <person name="Zhao Z."/>
        </authorList>
    </citation>
    <scope>NUCLEOTIDE SEQUENCE [LARGE SCALE GENOMIC DNA]</scope>
    <source>
        <strain evidence="2 3">ZYL</strain>
    </source>
</reference>
<dbReference type="RefSeq" id="WP_099472932.1">
    <property type="nucleotide sequence ID" value="NZ_CAXBMK010000012.1"/>
</dbReference>
<evidence type="ECO:0000313" key="3">
    <source>
        <dbReference type="Proteomes" id="UP000229730"/>
    </source>
</evidence>
<sequence length="90" mass="10326">MKVVSKLANMNLTVGRMYREGNRLVITNEGGEGIPTKVYVHPRDVVGALKAFFKSLSAILFILLFPWFYIRGLRDREEKVTPKSMNNPWV</sequence>
<dbReference type="EMBL" id="PDEM01000023">
    <property type="protein sequence ID" value="PHZ84690.1"/>
    <property type="molecule type" value="Genomic_DNA"/>
</dbReference>
<keyword evidence="1" id="KW-0812">Transmembrane</keyword>
<protein>
    <submittedName>
        <fullName evidence="2">Uncharacterized protein</fullName>
    </submittedName>
</protein>
<accession>A0A2G4YQZ1</accession>
<organism evidence="2 3">
    <name type="scientific">Paremcibacter congregatus</name>
    <dbReference type="NCBI Taxonomy" id="2043170"/>
    <lineage>
        <taxon>Bacteria</taxon>
        <taxon>Pseudomonadati</taxon>
        <taxon>Pseudomonadota</taxon>
        <taxon>Alphaproteobacteria</taxon>
        <taxon>Emcibacterales</taxon>
        <taxon>Emcibacteraceae</taxon>
        <taxon>Paremcibacter</taxon>
    </lineage>
</organism>
<dbReference type="Proteomes" id="UP000229730">
    <property type="component" value="Unassembled WGS sequence"/>
</dbReference>
<keyword evidence="3" id="KW-1185">Reference proteome</keyword>
<keyword evidence="1" id="KW-0472">Membrane</keyword>
<comment type="caution">
    <text evidence="2">The sequence shown here is derived from an EMBL/GenBank/DDBJ whole genome shotgun (WGS) entry which is preliminary data.</text>
</comment>